<proteinExistence type="predicted"/>
<keyword evidence="3" id="KW-1185">Reference proteome</keyword>
<name>A0A2L2SNP6_9HYPO</name>
<sequence length="110" mass="11998">MAGNIIPGDGSPFSEAGGANERRWTESHWWPRPASRRVDTRNNGANNARLIQFCAGLATTVATAHTGRTIMTIQLDVKAQSGFCDDDLYLILCRRNGSTRMAQTLNTSTS</sequence>
<reference evidence="3" key="1">
    <citation type="submission" date="2014-10" db="EMBL/GenBank/DDBJ databases">
        <authorList>
            <person name="King R."/>
        </authorList>
    </citation>
    <scope>NUCLEOTIDE SEQUENCE [LARGE SCALE GENOMIC DNA]</scope>
    <source>
        <strain evidence="3">A3/5</strain>
    </source>
</reference>
<accession>A0A2L2SNP6</accession>
<dbReference type="AlphaFoldDB" id="A0A2L2SNP6"/>
<organism evidence="2 3">
    <name type="scientific">Fusarium venenatum</name>
    <dbReference type="NCBI Taxonomy" id="56646"/>
    <lineage>
        <taxon>Eukaryota</taxon>
        <taxon>Fungi</taxon>
        <taxon>Dikarya</taxon>
        <taxon>Ascomycota</taxon>
        <taxon>Pezizomycotina</taxon>
        <taxon>Sordariomycetes</taxon>
        <taxon>Hypocreomycetidae</taxon>
        <taxon>Hypocreales</taxon>
        <taxon>Nectriaceae</taxon>
        <taxon>Fusarium</taxon>
    </lineage>
</organism>
<dbReference type="Proteomes" id="UP000245910">
    <property type="component" value="Chromosome IIII"/>
</dbReference>
<dbReference type="EMBL" id="LN649232">
    <property type="protein sequence ID" value="CEI39226.1"/>
    <property type="molecule type" value="Genomic_DNA"/>
</dbReference>
<evidence type="ECO:0000313" key="2">
    <source>
        <dbReference type="EMBL" id="CEI39226.1"/>
    </source>
</evidence>
<evidence type="ECO:0000256" key="1">
    <source>
        <dbReference type="SAM" id="MobiDB-lite"/>
    </source>
</evidence>
<protein>
    <submittedName>
        <fullName evidence="2">Uncharacterized protein</fullName>
    </submittedName>
</protein>
<evidence type="ECO:0000313" key="3">
    <source>
        <dbReference type="Proteomes" id="UP000245910"/>
    </source>
</evidence>
<feature type="region of interest" description="Disordered" evidence="1">
    <location>
        <begin position="1"/>
        <end position="28"/>
    </location>
</feature>